<dbReference type="Proteomes" id="UP001055811">
    <property type="component" value="Linkage Group LG03"/>
</dbReference>
<comment type="caution">
    <text evidence="1">The sequence shown here is derived from an EMBL/GenBank/DDBJ whole genome shotgun (WGS) entry which is preliminary data.</text>
</comment>
<reference evidence="2" key="1">
    <citation type="journal article" date="2022" name="Mol. Ecol. Resour.">
        <title>The genomes of chicory, endive, great burdock and yacon provide insights into Asteraceae palaeo-polyploidization history and plant inulin production.</title>
        <authorList>
            <person name="Fan W."/>
            <person name="Wang S."/>
            <person name="Wang H."/>
            <person name="Wang A."/>
            <person name="Jiang F."/>
            <person name="Liu H."/>
            <person name="Zhao H."/>
            <person name="Xu D."/>
            <person name="Zhang Y."/>
        </authorList>
    </citation>
    <scope>NUCLEOTIDE SEQUENCE [LARGE SCALE GENOMIC DNA]</scope>
    <source>
        <strain evidence="2">cv. Punajuju</strain>
    </source>
</reference>
<dbReference type="EMBL" id="CM042011">
    <property type="protein sequence ID" value="KAI3763457.1"/>
    <property type="molecule type" value="Genomic_DNA"/>
</dbReference>
<sequence length="450" mass="50410">MGCISSKHVAIGTLSPVHDSSLTLADDGYAVRRFPDGNQNQDYELWGIKEGTADGDKVGNDEDSDSDVGEHVARKPAFAISIRYGRSTVAEHVAAGWPAWLSAVAALAGEAIVGWVPQKSDSFERYENCLPARDLRSGKMVALKKVRFDNFQPESVRFMAREITILRRLDHPNIMKLQGIITSRHPACHVAFTLRRAMCLPWKWMIRSVLIPSSLSTRFVLDACQDTTLIILMVATAASLALGIKTEGIKEGLYDGGNIALVVIIVIVITVWMSVALIDDVSHACNLYNLKLGSFPIKENSPPDDVSGAEVSHSEETELISEENQKKFKYFEEDQDPEQLIQGKICFKIFPFLNGTQTLNGERADLYLYKLTTPSILLYLLRLQVRQPRHQRTPHLQREYFNHQEEQDLVDKASELIMISDYHHKPSPHSSFLPISLSASVYRSFSISKP</sequence>
<accession>A0ACB9EX87</accession>
<evidence type="ECO:0000313" key="2">
    <source>
        <dbReference type="Proteomes" id="UP001055811"/>
    </source>
</evidence>
<proteinExistence type="predicted"/>
<organism evidence="1 2">
    <name type="scientific">Cichorium intybus</name>
    <name type="common">Chicory</name>
    <dbReference type="NCBI Taxonomy" id="13427"/>
    <lineage>
        <taxon>Eukaryota</taxon>
        <taxon>Viridiplantae</taxon>
        <taxon>Streptophyta</taxon>
        <taxon>Embryophyta</taxon>
        <taxon>Tracheophyta</taxon>
        <taxon>Spermatophyta</taxon>
        <taxon>Magnoliopsida</taxon>
        <taxon>eudicotyledons</taxon>
        <taxon>Gunneridae</taxon>
        <taxon>Pentapetalae</taxon>
        <taxon>asterids</taxon>
        <taxon>campanulids</taxon>
        <taxon>Asterales</taxon>
        <taxon>Asteraceae</taxon>
        <taxon>Cichorioideae</taxon>
        <taxon>Cichorieae</taxon>
        <taxon>Cichoriinae</taxon>
        <taxon>Cichorium</taxon>
    </lineage>
</organism>
<reference evidence="1 2" key="2">
    <citation type="journal article" date="2022" name="Mol. Ecol. Resour.">
        <title>The genomes of chicory, endive, great burdock and yacon provide insights into Asteraceae paleo-polyploidization history and plant inulin production.</title>
        <authorList>
            <person name="Fan W."/>
            <person name="Wang S."/>
            <person name="Wang H."/>
            <person name="Wang A."/>
            <person name="Jiang F."/>
            <person name="Liu H."/>
            <person name="Zhao H."/>
            <person name="Xu D."/>
            <person name="Zhang Y."/>
        </authorList>
    </citation>
    <scope>NUCLEOTIDE SEQUENCE [LARGE SCALE GENOMIC DNA]</scope>
    <source>
        <strain evidence="2">cv. Punajuju</strain>
        <tissue evidence="1">Leaves</tissue>
    </source>
</reference>
<protein>
    <submittedName>
        <fullName evidence="1">Uncharacterized protein</fullName>
    </submittedName>
</protein>
<name>A0ACB9EX87_CICIN</name>
<gene>
    <name evidence="1" type="ORF">L2E82_13321</name>
</gene>
<evidence type="ECO:0000313" key="1">
    <source>
        <dbReference type="EMBL" id="KAI3763457.1"/>
    </source>
</evidence>
<keyword evidence="2" id="KW-1185">Reference proteome</keyword>